<evidence type="ECO:0000313" key="2">
    <source>
        <dbReference type="Proteomes" id="UP000829398"/>
    </source>
</evidence>
<accession>A0ACB8KHJ5</accession>
<gene>
    <name evidence="1" type="ORF">KPL71_015234</name>
</gene>
<dbReference type="EMBL" id="CM039174">
    <property type="protein sequence ID" value="KAH9753884.1"/>
    <property type="molecule type" value="Genomic_DNA"/>
</dbReference>
<organism evidence="1 2">
    <name type="scientific">Citrus sinensis</name>
    <name type="common">Sweet orange</name>
    <name type="synonym">Citrus aurantium var. sinensis</name>
    <dbReference type="NCBI Taxonomy" id="2711"/>
    <lineage>
        <taxon>Eukaryota</taxon>
        <taxon>Viridiplantae</taxon>
        <taxon>Streptophyta</taxon>
        <taxon>Embryophyta</taxon>
        <taxon>Tracheophyta</taxon>
        <taxon>Spermatophyta</taxon>
        <taxon>Magnoliopsida</taxon>
        <taxon>eudicotyledons</taxon>
        <taxon>Gunneridae</taxon>
        <taxon>Pentapetalae</taxon>
        <taxon>rosids</taxon>
        <taxon>malvids</taxon>
        <taxon>Sapindales</taxon>
        <taxon>Rutaceae</taxon>
        <taxon>Aurantioideae</taxon>
        <taxon>Citrus</taxon>
    </lineage>
</organism>
<proteinExistence type="predicted"/>
<reference evidence="2" key="1">
    <citation type="journal article" date="2023" name="Hortic. Res.">
        <title>A chromosome-level phased genome enabling allele-level studies in sweet orange: a case study on citrus Huanglongbing tolerance.</title>
        <authorList>
            <person name="Wu B."/>
            <person name="Yu Q."/>
            <person name="Deng Z."/>
            <person name="Duan Y."/>
            <person name="Luo F."/>
            <person name="Gmitter F. Jr."/>
        </authorList>
    </citation>
    <scope>NUCLEOTIDE SEQUENCE [LARGE SCALE GENOMIC DNA]</scope>
    <source>
        <strain evidence="2">cv. Valencia</strain>
    </source>
</reference>
<dbReference type="Proteomes" id="UP000829398">
    <property type="component" value="Chromosome 5"/>
</dbReference>
<sequence length="139" mass="15418">MIGVCYVLNCASCQDLYQSTDTNGADLQTHINQNDVYFIAKVIHPFDAQANRELSLSIDDYVVVRQICEFISCYASMVNVVISVITTNSLLLCGSYGWLEGECKGQVGWFPSAYIERQEKAPARRISETNSSPECDATS</sequence>
<protein>
    <submittedName>
        <fullName evidence="1">Uncharacterized protein</fullName>
    </submittedName>
</protein>
<keyword evidence="2" id="KW-1185">Reference proteome</keyword>
<comment type="caution">
    <text evidence="1">The sequence shown here is derived from an EMBL/GenBank/DDBJ whole genome shotgun (WGS) entry which is preliminary data.</text>
</comment>
<name>A0ACB8KHJ5_CITSI</name>
<evidence type="ECO:0000313" key="1">
    <source>
        <dbReference type="EMBL" id="KAH9753884.1"/>
    </source>
</evidence>